<dbReference type="EMBL" id="BAAARE010000012">
    <property type="protein sequence ID" value="GAA2489025.1"/>
    <property type="molecule type" value="Genomic_DNA"/>
</dbReference>
<proteinExistence type="inferred from homology"/>
<name>A0ABN3LRU9_9MICO</name>
<dbReference type="PANTHER" id="PTHR43580">
    <property type="entry name" value="OXIDOREDUCTASE GLYR1-RELATED"/>
    <property type="match status" value="1"/>
</dbReference>
<dbReference type="SUPFAM" id="SSF51735">
    <property type="entry name" value="NAD(P)-binding Rossmann-fold domains"/>
    <property type="match status" value="1"/>
</dbReference>
<dbReference type="InterPro" id="IPR008927">
    <property type="entry name" value="6-PGluconate_DH-like_C_sf"/>
</dbReference>
<dbReference type="Pfam" id="PF14833">
    <property type="entry name" value="NAD_binding_11"/>
    <property type="match status" value="1"/>
</dbReference>
<protein>
    <submittedName>
        <fullName evidence="7">NAD(P)-dependent oxidoreductase</fullName>
    </submittedName>
</protein>
<evidence type="ECO:0000256" key="4">
    <source>
        <dbReference type="SAM" id="MobiDB-lite"/>
    </source>
</evidence>
<feature type="region of interest" description="Disordered" evidence="4">
    <location>
        <begin position="292"/>
        <end position="313"/>
    </location>
</feature>
<dbReference type="PIRSF" id="PIRSF000103">
    <property type="entry name" value="HIBADH"/>
    <property type="match status" value="1"/>
</dbReference>
<dbReference type="Gene3D" id="3.40.50.720">
    <property type="entry name" value="NAD(P)-binding Rossmann-like Domain"/>
    <property type="match status" value="1"/>
</dbReference>
<dbReference type="InterPro" id="IPR051265">
    <property type="entry name" value="HIBADH-related_NP60_sf"/>
</dbReference>
<keyword evidence="8" id="KW-1185">Reference proteome</keyword>
<dbReference type="Pfam" id="PF03446">
    <property type="entry name" value="NAD_binding_2"/>
    <property type="match status" value="1"/>
</dbReference>
<dbReference type="InterPro" id="IPR002204">
    <property type="entry name" value="3-OH-isobutyrate_DH-rel_CS"/>
</dbReference>
<evidence type="ECO:0000256" key="2">
    <source>
        <dbReference type="ARBA" id="ARBA00023002"/>
    </source>
</evidence>
<evidence type="ECO:0000313" key="8">
    <source>
        <dbReference type="Proteomes" id="UP001500730"/>
    </source>
</evidence>
<dbReference type="InterPro" id="IPR029154">
    <property type="entry name" value="HIBADH-like_NADP-bd"/>
</dbReference>
<feature type="domain" description="6-phosphogluconate dehydrogenase NADP-binding" evidence="5">
    <location>
        <begin position="3"/>
        <end position="161"/>
    </location>
</feature>
<dbReference type="InterPro" id="IPR015815">
    <property type="entry name" value="HIBADH-related"/>
</dbReference>
<dbReference type="Gene3D" id="1.10.1040.10">
    <property type="entry name" value="N-(1-d-carboxylethyl)-l-norvaline Dehydrogenase, domain 2"/>
    <property type="match status" value="1"/>
</dbReference>
<dbReference type="PROSITE" id="PS00895">
    <property type="entry name" value="3_HYDROXYISOBUT_DH"/>
    <property type="match status" value="1"/>
</dbReference>
<dbReference type="InterPro" id="IPR036291">
    <property type="entry name" value="NAD(P)-bd_dom_sf"/>
</dbReference>
<dbReference type="InterPro" id="IPR006115">
    <property type="entry name" value="6PGDH_NADP-bd"/>
</dbReference>
<evidence type="ECO:0000259" key="5">
    <source>
        <dbReference type="Pfam" id="PF03446"/>
    </source>
</evidence>
<comment type="caution">
    <text evidence="7">The sequence shown here is derived from an EMBL/GenBank/DDBJ whole genome shotgun (WGS) entry which is preliminary data.</text>
</comment>
<dbReference type="PANTHER" id="PTHR43580:SF2">
    <property type="entry name" value="CYTOKINE-LIKE NUCLEAR FACTOR N-PAC"/>
    <property type="match status" value="1"/>
</dbReference>
<reference evidence="7 8" key="1">
    <citation type="journal article" date="2019" name="Int. J. Syst. Evol. Microbiol.">
        <title>The Global Catalogue of Microorganisms (GCM) 10K type strain sequencing project: providing services to taxonomists for standard genome sequencing and annotation.</title>
        <authorList>
            <consortium name="The Broad Institute Genomics Platform"/>
            <consortium name="The Broad Institute Genome Sequencing Center for Infectious Disease"/>
            <person name="Wu L."/>
            <person name="Ma J."/>
        </authorList>
    </citation>
    <scope>NUCLEOTIDE SEQUENCE [LARGE SCALE GENOMIC DNA]</scope>
    <source>
        <strain evidence="7 8">JCM 16259</strain>
    </source>
</reference>
<dbReference type="SUPFAM" id="SSF48179">
    <property type="entry name" value="6-phosphogluconate dehydrogenase C-terminal domain-like"/>
    <property type="match status" value="1"/>
</dbReference>
<accession>A0ABN3LRU9</accession>
<keyword evidence="2" id="KW-0560">Oxidoreductase</keyword>
<keyword evidence="3" id="KW-0520">NAD</keyword>
<sequence length="313" mass="32144">MGRVGFIGLGIMGAPMAANLLRAGTELSVWNRSPEAAARLGWQGARVLGSPAAVFAECDVVLLMLADEAAVDSVLRRGTPELDAMVRGRTVVALGTTSPTFSAGLEQDVVAAGGRYVEAPVSGSRVPAERGELVGLVAGVEDAVEPVLPLLRGMCRTVVRCGPVPAGLGTKLAVNLYLCTMVAGLAEAYHLAGALDLDLVAFQQVLDSGPMASAVSTLKLAKLLERDFDAQAAVRDVHTNTRLVADAARSVGAASPLLDVTRELFGAAEDSGAGALDMVAVVTALEQRDGIAVAPRSDPVRQGSGRRPGAGSR</sequence>
<organism evidence="7 8">
    <name type="scientific">Terrabacter carboxydivorans</name>
    <dbReference type="NCBI Taxonomy" id="619730"/>
    <lineage>
        <taxon>Bacteria</taxon>
        <taxon>Bacillati</taxon>
        <taxon>Actinomycetota</taxon>
        <taxon>Actinomycetes</taxon>
        <taxon>Micrococcales</taxon>
        <taxon>Intrasporangiaceae</taxon>
        <taxon>Terrabacter</taxon>
    </lineage>
</organism>
<evidence type="ECO:0000256" key="1">
    <source>
        <dbReference type="ARBA" id="ARBA00009080"/>
    </source>
</evidence>
<evidence type="ECO:0000259" key="6">
    <source>
        <dbReference type="Pfam" id="PF14833"/>
    </source>
</evidence>
<dbReference type="InterPro" id="IPR013328">
    <property type="entry name" value="6PGD_dom2"/>
</dbReference>
<gene>
    <name evidence="7" type="ORF">GCM10009858_28860</name>
</gene>
<evidence type="ECO:0000256" key="3">
    <source>
        <dbReference type="ARBA" id="ARBA00023027"/>
    </source>
</evidence>
<dbReference type="Proteomes" id="UP001500730">
    <property type="component" value="Unassembled WGS sequence"/>
</dbReference>
<comment type="similarity">
    <text evidence="1">Belongs to the HIBADH-related family.</text>
</comment>
<evidence type="ECO:0000313" key="7">
    <source>
        <dbReference type="EMBL" id="GAA2489025.1"/>
    </source>
</evidence>
<dbReference type="RefSeq" id="WP_344255644.1">
    <property type="nucleotide sequence ID" value="NZ_BAAARE010000012.1"/>
</dbReference>
<feature type="domain" description="3-hydroxyisobutyrate dehydrogenase-like NAD-binding" evidence="6">
    <location>
        <begin position="166"/>
        <end position="284"/>
    </location>
</feature>